<feature type="transmembrane region" description="Helical" evidence="1">
    <location>
        <begin position="153"/>
        <end position="177"/>
    </location>
</feature>
<dbReference type="Proteomes" id="UP000289758">
    <property type="component" value="Unassembled WGS sequence"/>
</dbReference>
<evidence type="ECO:0000256" key="1">
    <source>
        <dbReference type="SAM" id="Phobius"/>
    </source>
</evidence>
<sequence length="200" mass="22774">MNKSSIFIFLSIVIFTLVSKCFDIGLNRFFSIIFLFSTSLVLLYCVNDFIENIILKIKTNTSSEKSENQTKIKKIITNNSTSTETIIEEIIETVKPLDKNSDIEVDNNSRIIGFIERILYFIGVVSQNWTLISIVIVFKTIARYKEIDKQIKAEYFLIGSMLSLLFAIVISMVFIAFDKINNLGIVDYILSSVTHNPKGS</sequence>
<feature type="transmembrane region" description="Helical" evidence="1">
    <location>
        <begin position="31"/>
        <end position="50"/>
    </location>
</feature>
<keyword evidence="1" id="KW-0472">Membrane</keyword>
<dbReference type="AlphaFoldDB" id="A0A4Q1AYQ9"/>
<proteinExistence type="predicted"/>
<feature type="transmembrane region" description="Helical" evidence="1">
    <location>
        <begin position="118"/>
        <end position="141"/>
    </location>
</feature>
<name>A0A4Q1AYQ9_9BACT</name>
<keyword evidence="3" id="KW-1185">Reference proteome</keyword>
<dbReference type="EMBL" id="PDKK01000003">
    <property type="protein sequence ID" value="RXK06871.1"/>
    <property type="molecule type" value="Genomic_DNA"/>
</dbReference>
<comment type="caution">
    <text evidence="2">The sequence shown here is derived from an EMBL/GenBank/DDBJ whole genome shotgun (WGS) entry which is preliminary data.</text>
</comment>
<keyword evidence="1" id="KW-0812">Transmembrane</keyword>
<evidence type="ECO:0000313" key="2">
    <source>
        <dbReference type="EMBL" id="RXK06871.1"/>
    </source>
</evidence>
<accession>A0A4Q1AYQ9</accession>
<keyword evidence="1" id="KW-1133">Transmembrane helix</keyword>
<reference evidence="2 3" key="1">
    <citation type="submission" date="2017-10" db="EMBL/GenBank/DDBJ databases">
        <title>Genomics of the genus Arcobacter.</title>
        <authorList>
            <person name="Perez-Cataluna A."/>
            <person name="Figueras M.J."/>
        </authorList>
    </citation>
    <scope>NUCLEOTIDE SEQUENCE [LARGE SCALE GENOMIC DNA]</scope>
    <source>
        <strain evidence="2 3">CECT 8441</strain>
    </source>
</reference>
<evidence type="ECO:0000313" key="3">
    <source>
        <dbReference type="Proteomes" id="UP000289758"/>
    </source>
</evidence>
<protein>
    <submittedName>
        <fullName evidence="2">Uncharacterized protein</fullName>
    </submittedName>
</protein>
<organism evidence="2 3">
    <name type="scientific">Halarcobacter ebronensis</name>
    <dbReference type="NCBI Taxonomy" id="1462615"/>
    <lineage>
        <taxon>Bacteria</taxon>
        <taxon>Pseudomonadati</taxon>
        <taxon>Campylobacterota</taxon>
        <taxon>Epsilonproteobacteria</taxon>
        <taxon>Campylobacterales</taxon>
        <taxon>Arcobacteraceae</taxon>
        <taxon>Halarcobacter</taxon>
    </lineage>
</organism>
<gene>
    <name evidence="2" type="ORF">CRV07_05430</name>
</gene>